<gene>
    <name evidence="1" type="ORF">ENX16_06395</name>
</gene>
<accession>A0A7V3PUK3</accession>
<sequence>MCSILSGCGRAGRTTLQPSARISPPPIVDGETSVYEWTQDSVLLGYRQVTINRIQTKIPAFQIITVDRFFEHLKVNTNSFQTESTIVTVSRDDLTPQASIFVPAANDSLLGVGTSYQDYTARIITRTRRGDIENRIPFGILSYDIYQMPILCRSVKILQQDLPLHILVIIPFTTPPGGMSELAEISIGKTDTVTVPAGTFECEQVIVKLPEFEEVYLIEKLGARQVIQYFNKQSGRKLSLISHRIKN</sequence>
<evidence type="ECO:0000313" key="1">
    <source>
        <dbReference type="EMBL" id="HGD13690.1"/>
    </source>
</evidence>
<reference evidence="1" key="1">
    <citation type="journal article" date="2020" name="mSystems">
        <title>Genome- and Community-Level Interaction Insights into Carbon Utilization and Element Cycling Functions of Hydrothermarchaeota in Hydrothermal Sediment.</title>
        <authorList>
            <person name="Zhou Z."/>
            <person name="Liu Y."/>
            <person name="Xu W."/>
            <person name="Pan J."/>
            <person name="Luo Z.H."/>
            <person name="Li M."/>
        </authorList>
    </citation>
    <scope>NUCLEOTIDE SEQUENCE [LARGE SCALE GENOMIC DNA]</scope>
    <source>
        <strain evidence="1">SpSt-914</strain>
    </source>
</reference>
<dbReference type="EMBL" id="DTMZ01000153">
    <property type="protein sequence ID" value="HGD13690.1"/>
    <property type="molecule type" value="Genomic_DNA"/>
</dbReference>
<dbReference type="AlphaFoldDB" id="A0A7V3PUK3"/>
<name>A0A7V3PUK3_UNCW3</name>
<protein>
    <submittedName>
        <fullName evidence="1">Uncharacterized protein</fullName>
    </submittedName>
</protein>
<proteinExistence type="predicted"/>
<organism evidence="1">
    <name type="scientific">candidate division WOR-3 bacterium</name>
    <dbReference type="NCBI Taxonomy" id="2052148"/>
    <lineage>
        <taxon>Bacteria</taxon>
        <taxon>Bacteria division WOR-3</taxon>
    </lineage>
</organism>
<comment type="caution">
    <text evidence="1">The sequence shown here is derived from an EMBL/GenBank/DDBJ whole genome shotgun (WGS) entry which is preliminary data.</text>
</comment>